<protein>
    <recommendedName>
        <fullName evidence="4">Epoxide hydrolase N-terminal domain-containing protein</fullName>
    </recommendedName>
</protein>
<accession>A0A420XYJ0</accession>
<feature type="compositionally biased region" description="Polar residues" evidence="3">
    <location>
        <begin position="531"/>
        <end position="554"/>
    </location>
</feature>
<dbReference type="STRING" id="177199.A0A420XYJ0"/>
<evidence type="ECO:0000259" key="4">
    <source>
        <dbReference type="Pfam" id="PF06441"/>
    </source>
</evidence>
<dbReference type="InterPro" id="IPR010497">
    <property type="entry name" value="Epoxide_hydro_N"/>
</dbReference>
<sequence length="596" mass="64723">MMDAETPGVGDEVRPYKIRVSSKYLDLTRQKLELTRLPHEGSAPSSADWWEPKPQVEPLIDYWLDKYSWRDQEAALNEALPQFRTAITLSAFEKPVRLHFIRVTSPHANAVPLLLIPPFPLTNLSLGHLVKPLTEPEDAANNQPFHLVIPSLPGLGFSDPLPNNTSIISTIAEVLNTLMARLSYPHYLATNSGAASQSPAEIDWKLVNTLATRYSTSCLGAHFIAPPLSTPKISEAPWEWTKWSIANFFRAGILGYDDSDFQALNRTYVPWSVGKRPPTPQQFGLNKLGLTEPNTLAYALCDSPIGLLVFVMKGLRALGPTSNFTPEQVITFTELAWLPGPEYAMRFWAYCATHDEDEERKEKEKKAAAQAAKPRVAITVFLGGKDAPVAPQGDVELTALPPPLRTDDKQKYVCPAWANAHYNVLHTQRVAGKPGLLAWEQPEVIFKGVRGLAKQILRLDKRLAPGITAPTAAEPAPLQKVVVIPASDSSENAGGPSTPANALSPVTDSDATPKPGLKVPESTRPGLAPTPSGQKDSDQTVVSTSNKDIVNTSSDKGKGKDLEVPKKPFCEGSTPDTLISSSPMAMTPSPSPIAAA</sequence>
<dbReference type="GO" id="GO:0004301">
    <property type="term" value="F:epoxide hydrolase activity"/>
    <property type="evidence" value="ECO:0007669"/>
    <property type="project" value="TreeGrafter"/>
</dbReference>
<gene>
    <name evidence="5" type="ORF">DL546_002753</name>
</gene>
<dbReference type="PANTHER" id="PTHR21661:SF71">
    <property type="entry name" value="EPOXIDE HYDROLASE N-TERMINAL DOMAIN-CONTAINING PROTEIN"/>
    <property type="match status" value="1"/>
</dbReference>
<dbReference type="Gene3D" id="3.40.50.1820">
    <property type="entry name" value="alpha/beta hydrolase"/>
    <property type="match status" value="1"/>
</dbReference>
<evidence type="ECO:0000313" key="5">
    <source>
        <dbReference type="EMBL" id="RKU40734.1"/>
    </source>
</evidence>
<feature type="compositionally biased region" description="Low complexity" evidence="3">
    <location>
        <begin position="579"/>
        <end position="596"/>
    </location>
</feature>
<feature type="compositionally biased region" description="Basic and acidic residues" evidence="3">
    <location>
        <begin position="555"/>
        <end position="569"/>
    </location>
</feature>
<dbReference type="Pfam" id="PF06441">
    <property type="entry name" value="EHN"/>
    <property type="match status" value="1"/>
</dbReference>
<dbReference type="PANTHER" id="PTHR21661">
    <property type="entry name" value="EPOXIDE HYDROLASE 1-RELATED"/>
    <property type="match status" value="1"/>
</dbReference>
<organism evidence="5 6">
    <name type="scientific">Coniochaeta pulveracea</name>
    <dbReference type="NCBI Taxonomy" id="177199"/>
    <lineage>
        <taxon>Eukaryota</taxon>
        <taxon>Fungi</taxon>
        <taxon>Dikarya</taxon>
        <taxon>Ascomycota</taxon>
        <taxon>Pezizomycotina</taxon>
        <taxon>Sordariomycetes</taxon>
        <taxon>Sordariomycetidae</taxon>
        <taxon>Coniochaetales</taxon>
        <taxon>Coniochaetaceae</taxon>
        <taxon>Coniochaeta</taxon>
    </lineage>
</organism>
<dbReference type="OrthoDB" id="7130006at2759"/>
<dbReference type="SUPFAM" id="SSF53474">
    <property type="entry name" value="alpha/beta-Hydrolases"/>
    <property type="match status" value="1"/>
</dbReference>
<dbReference type="EMBL" id="QVQW01000093">
    <property type="protein sequence ID" value="RKU40734.1"/>
    <property type="molecule type" value="Genomic_DNA"/>
</dbReference>
<feature type="region of interest" description="Disordered" evidence="3">
    <location>
        <begin position="487"/>
        <end position="596"/>
    </location>
</feature>
<feature type="domain" description="Epoxide hydrolase N-terminal" evidence="4">
    <location>
        <begin position="13"/>
        <end position="124"/>
    </location>
</feature>
<evidence type="ECO:0000256" key="2">
    <source>
        <dbReference type="ARBA" id="ARBA00022801"/>
    </source>
</evidence>
<evidence type="ECO:0000313" key="6">
    <source>
        <dbReference type="Proteomes" id="UP000275385"/>
    </source>
</evidence>
<proteinExistence type="inferred from homology"/>
<name>A0A420XYJ0_9PEZI</name>
<comment type="caution">
    <text evidence="5">The sequence shown here is derived from an EMBL/GenBank/DDBJ whole genome shotgun (WGS) entry which is preliminary data.</text>
</comment>
<evidence type="ECO:0000256" key="3">
    <source>
        <dbReference type="SAM" id="MobiDB-lite"/>
    </source>
</evidence>
<keyword evidence="6" id="KW-1185">Reference proteome</keyword>
<dbReference type="Proteomes" id="UP000275385">
    <property type="component" value="Unassembled WGS sequence"/>
</dbReference>
<comment type="similarity">
    <text evidence="1">Belongs to the peptidase S33 family.</text>
</comment>
<reference evidence="5 6" key="1">
    <citation type="submission" date="2018-08" db="EMBL/GenBank/DDBJ databases">
        <title>Draft genome of the lignicolous fungus Coniochaeta pulveracea.</title>
        <authorList>
            <person name="Borstlap C.J."/>
            <person name="De Witt R.N."/>
            <person name="Botha A."/>
            <person name="Volschenk H."/>
        </authorList>
    </citation>
    <scope>NUCLEOTIDE SEQUENCE [LARGE SCALE GENOMIC DNA]</scope>
    <source>
        <strain evidence="5 6">CAB683</strain>
    </source>
</reference>
<evidence type="ECO:0000256" key="1">
    <source>
        <dbReference type="ARBA" id="ARBA00010088"/>
    </source>
</evidence>
<feature type="compositionally biased region" description="Polar residues" evidence="3">
    <location>
        <begin position="498"/>
        <end position="510"/>
    </location>
</feature>
<dbReference type="InterPro" id="IPR029058">
    <property type="entry name" value="AB_hydrolase_fold"/>
</dbReference>
<dbReference type="GO" id="GO:0097176">
    <property type="term" value="P:epoxide metabolic process"/>
    <property type="evidence" value="ECO:0007669"/>
    <property type="project" value="TreeGrafter"/>
</dbReference>
<dbReference type="AlphaFoldDB" id="A0A420XYJ0"/>
<keyword evidence="2" id="KW-0378">Hydrolase</keyword>